<dbReference type="PANTHER" id="PTHR47326">
    <property type="entry name" value="TRANSPOSABLE ELEMENT TC3 TRANSPOSASE-LIKE PROTEIN"/>
    <property type="match status" value="1"/>
</dbReference>
<evidence type="ECO:0000313" key="2">
    <source>
        <dbReference type="Proteomes" id="UP001148838"/>
    </source>
</evidence>
<sequence length="110" mass="12593">MKLMPASTAAADRRDGVVNFGNQHVWADENLHAVEETRHQHRFSANVRAGVLSDRLIWPYVLSQRLTGARYQDYPINVLPTLPEHVPCQQRLQMWLIAHQHILSAMSVNT</sequence>
<keyword evidence="2" id="KW-1185">Reference proteome</keyword>
<name>A0ABQ8TLA1_PERAM</name>
<dbReference type="EMBL" id="JAJSOF020000005">
    <property type="protein sequence ID" value="KAJ4447269.1"/>
    <property type="molecule type" value="Genomic_DNA"/>
</dbReference>
<comment type="caution">
    <text evidence="1">The sequence shown here is derived from an EMBL/GenBank/DDBJ whole genome shotgun (WGS) entry which is preliminary data.</text>
</comment>
<proteinExistence type="predicted"/>
<reference evidence="1 2" key="1">
    <citation type="journal article" date="2022" name="Allergy">
        <title>Genome assembly and annotation of Periplaneta americana reveal a comprehensive cockroach allergen profile.</title>
        <authorList>
            <person name="Wang L."/>
            <person name="Xiong Q."/>
            <person name="Saelim N."/>
            <person name="Wang L."/>
            <person name="Nong W."/>
            <person name="Wan A.T."/>
            <person name="Shi M."/>
            <person name="Liu X."/>
            <person name="Cao Q."/>
            <person name="Hui J.H.L."/>
            <person name="Sookrung N."/>
            <person name="Leung T.F."/>
            <person name="Tungtrongchitr A."/>
            <person name="Tsui S.K.W."/>
        </authorList>
    </citation>
    <scope>NUCLEOTIDE SEQUENCE [LARGE SCALE GENOMIC DNA]</scope>
    <source>
        <strain evidence="1">PWHHKU_190912</strain>
    </source>
</reference>
<gene>
    <name evidence="1" type="ORF">ANN_09273</name>
</gene>
<accession>A0ABQ8TLA1</accession>
<organism evidence="1 2">
    <name type="scientific">Periplaneta americana</name>
    <name type="common">American cockroach</name>
    <name type="synonym">Blatta americana</name>
    <dbReference type="NCBI Taxonomy" id="6978"/>
    <lineage>
        <taxon>Eukaryota</taxon>
        <taxon>Metazoa</taxon>
        <taxon>Ecdysozoa</taxon>
        <taxon>Arthropoda</taxon>
        <taxon>Hexapoda</taxon>
        <taxon>Insecta</taxon>
        <taxon>Pterygota</taxon>
        <taxon>Neoptera</taxon>
        <taxon>Polyneoptera</taxon>
        <taxon>Dictyoptera</taxon>
        <taxon>Blattodea</taxon>
        <taxon>Blattoidea</taxon>
        <taxon>Blattidae</taxon>
        <taxon>Blattinae</taxon>
        <taxon>Periplaneta</taxon>
    </lineage>
</organism>
<dbReference type="Proteomes" id="UP001148838">
    <property type="component" value="Unassembled WGS sequence"/>
</dbReference>
<dbReference type="PANTHER" id="PTHR47326:SF1">
    <property type="entry name" value="HTH PSQ-TYPE DOMAIN-CONTAINING PROTEIN"/>
    <property type="match status" value="1"/>
</dbReference>
<evidence type="ECO:0000313" key="1">
    <source>
        <dbReference type="EMBL" id="KAJ4447269.1"/>
    </source>
</evidence>
<protein>
    <submittedName>
        <fullName evidence="1">Uncharacterized protein</fullName>
    </submittedName>
</protein>